<dbReference type="InterPro" id="IPR020841">
    <property type="entry name" value="PKS_Beta-ketoAc_synthase_dom"/>
</dbReference>
<dbReference type="InterPro" id="IPR015083">
    <property type="entry name" value="NorB/c/GfsB-D-like_docking"/>
</dbReference>
<evidence type="ECO:0000256" key="2">
    <source>
        <dbReference type="ARBA" id="ARBA00004792"/>
    </source>
</evidence>
<evidence type="ECO:0000256" key="8">
    <source>
        <dbReference type="ARBA" id="ARBA00023315"/>
    </source>
</evidence>
<dbReference type="Pfam" id="PF22953">
    <property type="entry name" value="SpnB_Rossmann"/>
    <property type="match status" value="1"/>
</dbReference>
<dbReference type="PROSITE" id="PS50075">
    <property type="entry name" value="CARRIER"/>
    <property type="match status" value="1"/>
</dbReference>
<dbReference type="PROSITE" id="PS00606">
    <property type="entry name" value="KS3_1"/>
    <property type="match status" value="1"/>
</dbReference>
<evidence type="ECO:0000259" key="12">
    <source>
        <dbReference type="PROSITE" id="PS52019"/>
    </source>
</evidence>
<dbReference type="RefSeq" id="WP_187224560.1">
    <property type="nucleotide sequence ID" value="NZ_JABVED010000032.1"/>
</dbReference>
<dbReference type="SMART" id="SM00822">
    <property type="entry name" value="PKS_KR"/>
    <property type="match status" value="1"/>
</dbReference>
<dbReference type="InterPro" id="IPR014031">
    <property type="entry name" value="Ketoacyl_synth_C"/>
</dbReference>
<dbReference type="GO" id="GO:0016746">
    <property type="term" value="F:acyltransferase activity"/>
    <property type="evidence" value="ECO:0007669"/>
    <property type="project" value="UniProtKB-KW"/>
</dbReference>
<evidence type="ECO:0000256" key="4">
    <source>
        <dbReference type="ARBA" id="ARBA00022553"/>
    </source>
</evidence>
<evidence type="ECO:0000313" key="14">
    <source>
        <dbReference type="Proteomes" id="UP000734823"/>
    </source>
</evidence>
<dbReference type="PANTHER" id="PTHR43775:SF51">
    <property type="entry name" value="INACTIVE PHENOLPHTHIOCEROL SYNTHESIS POLYKETIDE SYNTHASE TYPE I PKS1-RELATED"/>
    <property type="match status" value="1"/>
</dbReference>
<dbReference type="InterPro" id="IPR050091">
    <property type="entry name" value="PKS_NRPS_Biosynth_Enz"/>
</dbReference>
<dbReference type="InterPro" id="IPR016039">
    <property type="entry name" value="Thiolase-like"/>
</dbReference>
<dbReference type="InterPro" id="IPR018201">
    <property type="entry name" value="Ketoacyl_synth_AS"/>
</dbReference>
<dbReference type="Pfam" id="PF08990">
    <property type="entry name" value="Docking"/>
    <property type="match status" value="1"/>
</dbReference>
<dbReference type="SUPFAM" id="SSF52151">
    <property type="entry name" value="FabD/lysophospholipase-like"/>
    <property type="match status" value="1"/>
</dbReference>
<evidence type="ECO:0000256" key="5">
    <source>
        <dbReference type="ARBA" id="ARBA00022679"/>
    </source>
</evidence>
<dbReference type="SUPFAM" id="SSF47336">
    <property type="entry name" value="ACP-like"/>
    <property type="match status" value="1"/>
</dbReference>
<feature type="active site" description="Proton acceptor; for dehydratase activity" evidence="9">
    <location>
        <position position="951"/>
    </location>
</feature>
<name>A0ABR7LFL2_9PSEU</name>
<comment type="caution">
    <text evidence="13">The sequence shown here is derived from an EMBL/GenBank/DDBJ whole genome shotgun (WGS) entry which is preliminary data.</text>
</comment>
<dbReference type="SMART" id="SM00823">
    <property type="entry name" value="PKS_PP"/>
    <property type="match status" value="1"/>
</dbReference>
<dbReference type="Gene3D" id="3.40.47.10">
    <property type="match status" value="1"/>
</dbReference>
<keyword evidence="14" id="KW-1185">Reference proteome</keyword>
<dbReference type="Pfam" id="PF08659">
    <property type="entry name" value="KR"/>
    <property type="match status" value="1"/>
</dbReference>
<dbReference type="InterPro" id="IPR049552">
    <property type="entry name" value="PKS_DH_N"/>
</dbReference>
<dbReference type="Pfam" id="PF00550">
    <property type="entry name" value="PP-binding"/>
    <property type="match status" value="1"/>
</dbReference>
<dbReference type="EMBL" id="JABVED010000032">
    <property type="protein sequence ID" value="MBC6451485.1"/>
    <property type="molecule type" value="Genomic_DNA"/>
</dbReference>
<dbReference type="Pfam" id="PF02801">
    <property type="entry name" value="Ketoacyl-synt_C"/>
    <property type="match status" value="1"/>
</dbReference>
<dbReference type="InterPro" id="IPR009081">
    <property type="entry name" value="PP-bd_ACP"/>
</dbReference>
<dbReference type="PANTHER" id="PTHR43775">
    <property type="entry name" value="FATTY ACID SYNTHASE"/>
    <property type="match status" value="1"/>
</dbReference>
<protein>
    <submittedName>
        <fullName evidence="13">Acyltransferase domain-containing protein</fullName>
    </submittedName>
</protein>
<comment type="pathway">
    <text evidence="2">Antibiotic biosynthesis.</text>
</comment>
<dbReference type="InterPro" id="IPR055123">
    <property type="entry name" value="SpnB-like_Rossmann"/>
</dbReference>
<dbReference type="Pfam" id="PF00698">
    <property type="entry name" value="Acyl_transf_1"/>
    <property type="match status" value="1"/>
</dbReference>
<keyword evidence="3" id="KW-0596">Phosphopantetheine</keyword>
<evidence type="ECO:0000256" key="6">
    <source>
        <dbReference type="ARBA" id="ARBA00023194"/>
    </source>
</evidence>
<dbReference type="InterPro" id="IPR001227">
    <property type="entry name" value="Ac_transferase_dom_sf"/>
</dbReference>
<dbReference type="InterPro" id="IPR032821">
    <property type="entry name" value="PKS_assoc"/>
</dbReference>
<dbReference type="InterPro" id="IPR014030">
    <property type="entry name" value="Ketoacyl_synth_N"/>
</dbReference>
<dbReference type="Pfam" id="PF16197">
    <property type="entry name" value="KAsynt_C_assoc"/>
    <property type="match status" value="1"/>
</dbReference>
<dbReference type="Proteomes" id="UP000734823">
    <property type="component" value="Unassembled WGS sequence"/>
</dbReference>
<evidence type="ECO:0000313" key="13">
    <source>
        <dbReference type="EMBL" id="MBC6451485.1"/>
    </source>
</evidence>
<keyword evidence="4" id="KW-0597">Phosphoprotein</keyword>
<dbReference type="SUPFAM" id="SSF53901">
    <property type="entry name" value="Thiolase-like"/>
    <property type="match status" value="1"/>
</dbReference>
<dbReference type="Gene3D" id="3.30.70.3290">
    <property type="match status" value="1"/>
</dbReference>
<dbReference type="InterPro" id="IPR016036">
    <property type="entry name" value="Malonyl_transacylase_ACP-bd"/>
</dbReference>
<dbReference type="SUPFAM" id="SSF51735">
    <property type="entry name" value="NAD(P)-binding Rossmann-fold domains"/>
    <property type="match status" value="2"/>
</dbReference>
<feature type="region of interest" description="N-terminal hotdog fold" evidence="9">
    <location>
        <begin position="919"/>
        <end position="1044"/>
    </location>
</feature>
<feature type="domain" description="PKS/mFAS DH" evidence="12">
    <location>
        <begin position="919"/>
        <end position="1195"/>
    </location>
</feature>
<organism evidence="13 14">
    <name type="scientific">Actinokineospora xionganensis</name>
    <dbReference type="NCBI Taxonomy" id="2684470"/>
    <lineage>
        <taxon>Bacteria</taxon>
        <taxon>Bacillati</taxon>
        <taxon>Actinomycetota</taxon>
        <taxon>Actinomycetes</taxon>
        <taxon>Pseudonocardiales</taxon>
        <taxon>Pseudonocardiaceae</taxon>
        <taxon>Actinokineospora</taxon>
    </lineage>
</organism>
<dbReference type="SMART" id="SM00826">
    <property type="entry name" value="PKS_DH"/>
    <property type="match status" value="1"/>
</dbReference>
<dbReference type="SMART" id="SM00827">
    <property type="entry name" value="PKS_AT"/>
    <property type="match status" value="1"/>
</dbReference>
<keyword evidence="5" id="KW-0808">Transferase</keyword>
<dbReference type="SMART" id="SM01294">
    <property type="entry name" value="PKS_PP_betabranch"/>
    <property type="match status" value="1"/>
</dbReference>
<feature type="region of interest" description="C-terminal hotdog fold" evidence="9">
    <location>
        <begin position="1056"/>
        <end position="1195"/>
    </location>
</feature>
<dbReference type="InterPro" id="IPR057326">
    <property type="entry name" value="KR_dom"/>
</dbReference>
<evidence type="ECO:0000259" key="11">
    <source>
        <dbReference type="PROSITE" id="PS52004"/>
    </source>
</evidence>
<evidence type="ECO:0000256" key="9">
    <source>
        <dbReference type="PROSITE-ProRule" id="PRU01363"/>
    </source>
</evidence>
<dbReference type="InterPro" id="IPR036291">
    <property type="entry name" value="NAD(P)-bd_dom_sf"/>
</dbReference>
<sequence length="1776" mass="186140">MTDEQKYLDYLRRASAELRDLRARLRETEERAHEPIAIVGMGCRYPGGVGSPDDLWTLVSTGRDAVSEFPRDRGWDVAGLYDPNPDAPGKTYTRHGGFLSDAAMFDADYFGISPREALSMDPQHRLLLECCAEALERAGLDAESLRGSKTGVFAGIMSDYSIGHPGSLASGRVAYTFGLEGPAVTLDTACSSSLVALHLACRALVDEECSLAIAGGVTVMSTPDMFVHFSRQRGLSPDGRCKSFAGAADGTGFAEGVGVLVVERLSDARRLGHPVLGVIRGSAVNQDGRSNGLTAPNGPSQVRVIREAMAKAQLSASEVDVVEAHGTGTTLGDPIEAQALLATYGRDRPAGSPVLVGSVKSNISHTQAAAGVAGVIKMVQAMRHGVVPPTLHVDSPSPRVDWADGAVELVTEPVPWPETGRPRRSAVSSFGLSGTNAHVILEQAPPPEEIAPARDGLPWLISARGEDALRDQATRLRSYVDAHPELEPGDVAVALAKRPAMAHRAAVLAADRADLLRGLDALAAGEQATDLVEARAQAGGLAVMFSGQGAQRARMGKDLYERFPVFAEAFDDVCAAMDEHLDRPLKSVVFARPDTAEARLLDRTDYTQVATFALQVALYRLVTHWGVRPDFLVGHSVGELAAAHVAGVWSLADAARVVACRGRLMRELPDGGAMVAVAASEAWIRDRLTELGVDVEVSVAAVNGPMAVVISGDEAMVTKVAAECRAEGIRTKPLRVSHAFHSSRMEPMLAAFAEVLASASFAPPAIAVASNVTGTALTDEQACSPEYWLSHVRATVRFADGVRWLCSRGVTRFLELGPDAGLTVAAHDSAAELSDSDGSDGVVVASALRRGRPDLESITTALARLHTHGVPVDWSAVYADHPTRWVDLPTYAFQRQRYWVDATTAVSDPSTFGLTPVNHPLLGAATDIPGSGGLVLTGRFSLDTHPWLAEHGVWDVPLLPGTAILELAAWAGDLAGFPRVQDLVQHAPLVVPDRAAVTLRIVVRPRDDEADRSVEVYSRAAHGEVDEPWVCHGSGVLTADTGVAASPVGEWPPAGAVAVEPTDVDERLAMAGFDHGHHGLRGVWLRGGEVFAEVALADAQHADAESFLLHPALVDGAVRALAVAGFADGTTASPARLPHSWRGVSVHGTGARALRVRLVPVGADEVALTAADLSGDPVLTVDALGLREVSPEQLAVGGAADALFAVDWLPAELSVRDISDALRSGWAVIGHDDVRVTAALRPAWGDGHWHADLDSLFEAVSAGAPAPALGLVLCPPMTGDVPSAVAEATARMSSLVRSWVADERLAASRLVVITRGAVAAGGAPEDLAGAAVWGLLREAQAAHPGRVVLVDVDDAEASARVLPAVAGMAEPQIAIRGGAPMVPRLTRRSVSPQAVSLFGSAGTVLVTGGAPAEMVAEHLVTRHGVRRLLLIGGHGGEAELAALGAEVSTVACDLSDRDDLARVLAGIPAEHPLTAVVHAAGSVAGAWHLHELTQGMDLTAFVLFSSLAAILGEAGVPDRAAADGFVEALAAHRRAAGSPALAVAWGAARAEGPALFDLAVADSDSPAVVATRLDLKAMRREFTEFDQVPPLLRGLVRLPRPRASASNGRIEALRARLVELAEKEQVREVLAIVCEHVAAVLELGAPSAVVIDRGFLDMGLDSVMAMELRNRLDAVTGLRLSATVVFDYPNPKALADHVLALLLPEDDADGGNAVGDAEIRRTLATIPVDRLRESGLLDALLGLADGGAAQERAVGAAAIQDMAVEDLMRLALGANA</sequence>
<dbReference type="Gene3D" id="3.40.366.10">
    <property type="entry name" value="Malonyl-Coenzyme A Acyl Carrier Protein, domain 2"/>
    <property type="match status" value="1"/>
</dbReference>
<dbReference type="CDD" id="cd08956">
    <property type="entry name" value="KR_3_FAS_SDR_x"/>
    <property type="match status" value="1"/>
</dbReference>
<keyword evidence="7" id="KW-0511">Multifunctional enzyme</keyword>
<keyword evidence="8 13" id="KW-0012">Acyltransferase</keyword>
<feature type="domain" description="Carrier" evidence="10">
    <location>
        <begin position="1627"/>
        <end position="1702"/>
    </location>
</feature>
<proteinExistence type="predicted"/>
<evidence type="ECO:0000256" key="3">
    <source>
        <dbReference type="ARBA" id="ARBA00022450"/>
    </source>
</evidence>
<dbReference type="InterPro" id="IPR014043">
    <property type="entry name" value="Acyl_transferase_dom"/>
</dbReference>
<dbReference type="CDD" id="cd00833">
    <property type="entry name" value="PKS"/>
    <property type="match status" value="1"/>
</dbReference>
<dbReference type="InterPro" id="IPR042104">
    <property type="entry name" value="PKS_dehydratase_sf"/>
</dbReference>
<dbReference type="Pfam" id="PF00109">
    <property type="entry name" value="ketoacyl-synt"/>
    <property type="match status" value="1"/>
</dbReference>
<dbReference type="InterPro" id="IPR049551">
    <property type="entry name" value="PKS_DH_C"/>
</dbReference>
<comment type="cofactor">
    <cofactor evidence="1">
        <name>pantetheine 4'-phosphate</name>
        <dbReference type="ChEBI" id="CHEBI:47942"/>
    </cofactor>
</comment>
<dbReference type="Gene3D" id="3.10.129.110">
    <property type="entry name" value="Polyketide synthase dehydratase"/>
    <property type="match status" value="1"/>
</dbReference>
<feature type="active site" description="Proton donor; for dehydratase activity" evidence="9">
    <location>
        <position position="1115"/>
    </location>
</feature>
<reference evidence="13 14" key="1">
    <citation type="submission" date="2020-06" db="EMBL/GenBank/DDBJ databases">
        <title>Actinokineospora xiongansis sp. nov., isolated from soil of Baiyangdian.</title>
        <authorList>
            <person name="Zhang X."/>
        </authorList>
    </citation>
    <scope>NUCLEOTIDE SEQUENCE [LARGE SCALE GENOMIC DNA]</scope>
    <source>
        <strain evidence="13 14">HBU206404</strain>
    </source>
</reference>
<evidence type="ECO:0000256" key="1">
    <source>
        <dbReference type="ARBA" id="ARBA00001957"/>
    </source>
</evidence>
<dbReference type="InterPro" id="IPR020806">
    <property type="entry name" value="PKS_PP-bd"/>
</dbReference>
<dbReference type="Gene3D" id="1.10.1200.10">
    <property type="entry name" value="ACP-like"/>
    <property type="match status" value="1"/>
</dbReference>
<dbReference type="InterPro" id="IPR036736">
    <property type="entry name" value="ACP-like_sf"/>
</dbReference>
<dbReference type="Gene3D" id="3.40.50.720">
    <property type="entry name" value="NAD(P)-binding Rossmann-like Domain"/>
    <property type="match status" value="1"/>
</dbReference>
<dbReference type="InterPro" id="IPR020807">
    <property type="entry name" value="PKS_DH"/>
</dbReference>
<dbReference type="InterPro" id="IPR006162">
    <property type="entry name" value="Ppantetheine_attach_site"/>
</dbReference>
<dbReference type="InterPro" id="IPR049900">
    <property type="entry name" value="PKS_mFAS_DH"/>
</dbReference>
<dbReference type="InterPro" id="IPR013968">
    <property type="entry name" value="PKS_KR"/>
</dbReference>
<accession>A0ABR7LFL2</accession>
<dbReference type="Pfam" id="PF14765">
    <property type="entry name" value="PS-DH"/>
    <property type="match status" value="1"/>
</dbReference>
<dbReference type="SUPFAM" id="SSF55048">
    <property type="entry name" value="Probable ACP-binding domain of malonyl-CoA ACP transacylase"/>
    <property type="match status" value="1"/>
</dbReference>
<feature type="domain" description="Ketosynthase family 3 (KS3)" evidence="11">
    <location>
        <begin position="33"/>
        <end position="443"/>
    </location>
</feature>
<evidence type="ECO:0000256" key="7">
    <source>
        <dbReference type="ARBA" id="ARBA00023268"/>
    </source>
</evidence>
<evidence type="ECO:0000259" key="10">
    <source>
        <dbReference type="PROSITE" id="PS50075"/>
    </source>
</evidence>
<keyword evidence="6" id="KW-0045">Antibiotic biosynthesis</keyword>
<dbReference type="Pfam" id="PF21089">
    <property type="entry name" value="PKS_DH_N"/>
    <property type="match status" value="1"/>
</dbReference>
<dbReference type="PROSITE" id="PS52019">
    <property type="entry name" value="PKS_MFAS_DH"/>
    <property type="match status" value="1"/>
</dbReference>
<dbReference type="InterPro" id="IPR016035">
    <property type="entry name" value="Acyl_Trfase/lysoPLipase"/>
</dbReference>
<gene>
    <name evidence="13" type="ORF">GPZ80_30510</name>
</gene>
<dbReference type="PROSITE" id="PS00012">
    <property type="entry name" value="PHOSPHOPANTETHEINE"/>
    <property type="match status" value="1"/>
</dbReference>
<dbReference type="SMART" id="SM00825">
    <property type="entry name" value="PKS_KS"/>
    <property type="match status" value="1"/>
</dbReference>
<dbReference type="PROSITE" id="PS52004">
    <property type="entry name" value="KS3_2"/>
    <property type="match status" value="1"/>
</dbReference>